<evidence type="ECO:0000313" key="4">
    <source>
        <dbReference type="Proteomes" id="UP001431313"/>
    </source>
</evidence>
<dbReference type="RefSeq" id="WP_258784848.1">
    <property type="nucleotide sequence ID" value="NZ_JANUGQ010000001.1"/>
</dbReference>
<dbReference type="EMBL" id="JANUGQ010000001">
    <property type="protein sequence ID" value="MCS0634326.1"/>
    <property type="molecule type" value="Genomic_DNA"/>
</dbReference>
<evidence type="ECO:0000256" key="1">
    <source>
        <dbReference type="SAM" id="MobiDB-lite"/>
    </source>
</evidence>
<sequence length="572" mass="62021">MVPDVSTGSDTRGLIVYLFGPGRRDEHTDPHIVAAWDMAGAPDPGRDPAATFTQLAKRLDHHVDLRTREVGGKKPPQHVWHCPVRTAPGDRYLTDAEWAEAARRIVHAAGIAPEGDEKACRWVAVRHADDHIHIMATTVRADGRRPRTHRDGQRAQAECRKIEAEFGLRRLKSGDLTAPRTPTGAERAKAERQGQPVTARHWLREQAYAVAAAVHNESDYFTVLQSLGIKVKARLGPETGDVIGYSLAAPGDTNAAGEPVWYGGSKLAPDLSINRLRERLPDQQVADRPRYVADPADPWRHTTTAIHTARTVLDSGDDAAAQGHLAAFGDALYNIASATTGPHRAELRAAAMAFNRARRSATRADHQAATALRKAAKELAYASNEPGGLAIALLFATVHLARAAAKWHEQRGHEQQATAAEEALRHLQAGYQQAATPVLADLTRRAPGAATARRFEQDVHAALPDDADRILADRAWTALTTTLAHAETAGHNPRRLLAEIGTQRELDSAEHPAEALTWCITAHPNRRAQAARRRSNGIATPAQTTEAPRPSGAAAGTMHGRGQARGRRIADR</sequence>
<feature type="compositionally biased region" description="Polar residues" evidence="1">
    <location>
        <begin position="537"/>
        <end position="546"/>
    </location>
</feature>
<protein>
    <submittedName>
        <fullName evidence="3">Mobilization protein</fullName>
    </submittedName>
</protein>
<gene>
    <name evidence="3" type="ORF">NX801_01305</name>
</gene>
<dbReference type="InterPro" id="IPR005094">
    <property type="entry name" value="Endonuclease_MobA/VirD2"/>
</dbReference>
<comment type="caution">
    <text evidence="3">The sequence shown here is derived from an EMBL/GenBank/DDBJ whole genome shotgun (WGS) entry which is preliminary data.</text>
</comment>
<reference evidence="3" key="1">
    <citation type="submission" date="2022-08" db="EMBL/GenBank/DDBJ databases">
        <authorList>
            <person name="Somphong A."/>
            <person name="Phongsopitanun W."/>
        </authorList>
    </citation>
    <scope>NUCLEOTIDE SEQUENCE</scope>
    <source>
        <strain evidence="3">LP05-1</strain>
    </source>
</reference>
<feature type="region of interest" description="Disordered" evidence="1">
    <location>
        <begin position="174"/>
        <end position="196"/>
    </location>
</feature>
<organism evidence="3 4">
    <name type="scientific">Streptomyces pyxinae</name>
    <dbReference type="NCBI Taxonomy" id="2970734"/>
    <lineage>
        <taxon>Bacteria</taxon>
        <taxon>Bacillati</taxon>
        <taxon>Actinomycetota</taxon>
        <taxon>Actinomycetes</taxon>
        <taxon>Kitasatosporales</taxon>
        <taxon>Streptomycetaceae</taxon>
        <taxon>Streptomyces</taxon>
    </lineage>
</organism>
<dbReference type="Proteomes" id="UP001431313">
    <property type="component" value="Unassembled WGS sequence"/>
</dbReference>
<proteinExistence type="predicted"/>
<dbReference type="Pfam" id="PF03432">
    <property type="entry name" value="Relaxase"/>
    <property type="match status" value="1"/>
</dbReference>
<evidence type="ECO:0000259" key="2">
    <source>
        <dbReference type="Pfam" id="PF03432"/>
    </source>
</evidence>
<keyword evidence="4" id="KW-1185">Reference proteome</keyword>
<evidence type="ECO:0000313" key="3">
    <source>
        <dbReference type="EMBL" id="MCS0634326.1"/>
    </source>
</evidence>
<feature type="compositionally biased region" description="Basic residues" evidence="1">
    <location>
        <begin position="562"/>
        <end position="572"/>
    </location>
</feature>
<name>A0ABT2CAD2_9ACTN</name>
<accession>A0ABT2CAD2</accession>
<feature type="region of interest" description="Disordered" evidence="1">
    <location>
        <begin position="527"/>
        <end position="572"/>
    </location>
</feature>
<feature type="domain" description="MobA/VirD2-like nuclease" evidence="2">
    <location>
        <begin position="74"/>
        <end position="168"/>
    </location>
</feature>